<sequence length="621" mass="65205">MTISLSLLAGAGAQFFTDAGAPLAGGLLYTYAAGTTTPATTYSDNTGLVNNANPIVLDAAGRVSSEIWLTDGVYYKFVLKTSTGVQIWSKDNISNATSAVWNSLSTSSGSSLVGFLQSGTGAVATTVQTKLRETVSVKDFGAVGDGVTDDTAAIQAAITYVGASGAAVYFPAGTYLVSTITLAYEGQRLVGAGKYRSVIKMSAASTYGIQSPNFGVRGAGTIPSVFTVGFSIEELAVDMTATANLSTVAAIALEDTYDVTLINVRVIDPLDTTANRWGLWLGRAVYTTSTYQCVIGRLLHKGNGVSSPNNFGTTVTHQYLDAWYTEHDYYQIMQYLSCVIQKDTDKFVLGDACGPFVVIGGDFEGQGYLFKSNVVDGAAGVFVTGATIRAMTGNIWGGVTYTNTGSSRVPGSFIDCEYMPRQARSIVSASRSGSTVTIDLPLTTALGSQFAYMAPDVGEYITVAGTGTAMDGTGFVVASRTVTYPTVNRITYTTATSGALGPITTGTVTPDASIGYRYTRLFGNNFGWDPAAGRFIVNQRPVLKNNTYVSGFKADGTTEVQLIGVDTLGRLSMTDGSTYQYIDDGGNFRNTKAGKGFTVTSPDGLTTKTITINNAGVITLI</sequence>
<dbReference type="InterPro" id="IPR012334">
    <property type="entry name" value="Pectin_lyas_fold"/>
</dbReference>
<keyword evidence="4" id="KW-0456">Lyase</keyword>
<evidence type="ECO:0000259" key="3">
    <source>
        <dbReference type="Pfam" id="PF12708"/>
    </source>
</evidence>
<reference evidence="4" key="1">
    <citation type="submission" date="2020-04" db="EMBL/GenBank/DDBJ databases">
        <authorList>
            <person name="Chiriac C."/>
            <person name="Salcher M."/>
            <person name="Ghai R."/>
            <person name="Kavagutti S V."/>
        </authorList>
    </citation>
    <scope>NUCLEOTIDE SEQUENCE</scope>
</reference>
<dbReference type="Pfam" id="PF12708">
    <property type="entry name" value="Pect-lyase_RHGA_epim"/>
    <property type="match status" value="1"/>
</dbReference>
<feature type="domain" description="Rhamnogalacturonase A/B/Epimerase-like pectate lyase" evidence="3">
    <location>
        <begin position="135"/>
        <end position="265"/>
    </location>
</feature>
<evidence type="ECO:0000256" key="1">
    <source>
        <dbReference type="ARBA" id="ARBA00004328"/>
    </source>
</evidence>
<organism evidence="4">
    <name type="scientific">uncultured Caudovirales phage</name>
    <dbReference type="NCBI Taxonomy" id="2100421"/>
    <lineage>
        <taxon>Viruses</taxon>
        <taxon>Duplodnaviria</taxon>
        <taxon>Heunggongvirae</taxon>
        <taxon>Uroviricota</taxon>
        <taxon>Caudoviricetes</taxon>
        <taxon>Peduoviridae</taxon>
        <taxon>Maltschvirus</taxon>
        <taxon>Maltschvirus maltsch</taxon>
    </lineage>
</organism>
<name>A0A6J5L4H6_9CAUD</name>
<dbReference type="InterPro" id="IPR024535">
    <property type="entry name" value="RHGA/B-epi-like_pectate_lyase"/>
</dbReference>
<evidence type="ECO:0000313" key="4">
    <source>
        <dbReference type="EMBL" id="CAB4126879.1"/>
    </source>
</evidence>
<comment type="subcellular location">
    <subcellularLocation>
        <location evidence="1">Virion</location>
    </subcellularLocation>
</comment>
<evidence type="ECO:0000256" key="2">
    <source>
        <dbReference type="ARBA" id="ARBA00022844"/>
    </source>
</evidence>
<gene>
    <name evidence="5" type="ORF">UFOVP254_29</name>
    <name evidence="4" type="ORF">UFOVP76_24</name>
</gene>
<dbReference type="SUPFAM" id="SSF51126">
    <property type="entry name" value="Pectin lyase-like"/>
    <property type="match status" value="1"/>
</dbReference>
<accession>A0A6J5L4H6</accession>
<dbReference type="GO" id="GO:0016829">
    <property type="term" value="F:lyase activity"/>
    <property type="evidence" value="ECO:0007669"/>
    <property type="project" value="UniProtKB-KW"/>
</dbReference>
<dbReference type="InterPro" id="IPR011050">
    <property type="entry name" value="Pectin_lyase_fold/virulence"/>
</dbReference>
<dbReference type="GO" id="GO:0051701">
    <property type="term" value="P:biological process involved in interaction with host"/>
    <property type="evidence" value="ECO:0007669"/>
    <property type="project" value="UniProtKB-ARBA"/>
</dbReference>
<dbReference type="GO" id="GO:0044423">
    <property type="term" value="C:virion component"/>
    <property type="evidence" value="ECO:0007669"/>
    <property type="project" value="UniProtKB-KW"/>
</dbReference>
<dbReference type="EMBL" id="LR796204">
    <property type="protein sequence ID" value="CAB4126879.1"/>
    <property type="molecule type" value="Genomic_DNA"/>
</dbReference>
<proteinExistence type="predicted"/>
<protein>
    <submittedName>
        <fullName evidence="4">Pectate lyase superfamily protein</fullName>
    </submittedName>
</protein>
<dbReference type="GO" id="GO:0019058">
    <property type="term" value="P:viral life cycle"/>
    <property type="evidence" value="ECO:0007669"/>
    <property type="project" value="UniProtKB-ARBA"/>
</dbReference>
<keyword evidence="2" id="KW-0946">Virion</keyword>
<evidence type="ECO:0000313" key="5">
    <source>
        <dbReference type="EMBL" id="CAB4133009.1"/>
    </source>
</evidence>
<dbReference type="EMBL" id="LR796269">
    <property type="protein sequence ID" value="CAB4133009.1"/>
    <property type="molecule type" value="Genomic_DNA"/>
</dbReference>
<dbReference type="Gene3D" id="2.160.20.10">
    <property type="entry name" value="Single-stranded right-handed beta-helix, Pectin lyase-like"/>
    <property type="match status" value="1"/>
</dbReference>